<dbReference type="AlphaFoldDB" id="A0A1X0NQN5"/>
<feature type="region of interest" description="Disordered" evidence="10">
    <location>
        <begin position="472"/>
        <end position="491"/>
    </location>
</feature>
<feature type="transmembrane region" description="Helical" evidence="9">
    <location>
        <begin position="411"/>
        <end position="432"/>
    </location>
</feature>
<accession>A0A1X0NQN5</accession>
<feature type="transmembrane region" description="Helical" evidence="9">
    <location>
        <begin position="203"/>
        <end position="226"/>
    </location>
</feature>
<protein>
    <recommendedName>
        <fullName evidence="9">Protein RFT1 homolog</fullName>
    </recommendedName>
</protein>
<dbReference type="GeneID" id="39987364"/>
<evidence type="ECO:0000256" key="5">
    <source>
        <dbReference type="ARBA" id="ARBA00022824"/>
    </source>
</evidence>
<evidence type="ECO:0000313" key="12">
    <source>
        <dbReference type="Proteomes" id="UP000192257"/>
    </source>
</evidence>
<evidence type="ECO:0000256" key="1">
    <source>
        <dbReference type="ARBA" id="ARBA00004477"/>
    </source>
</evidence>
<dbReference type="GO" id="GO:0034203">
    <property type="term" value="P:glycolipid translocation"/>
    <property type="evidence" value="ECO:0007669"/>
    <property type="project" value="TreeGrafter"/>
</dbReference>
<keyword evidence="5" id="KW-0256">Endoplasmic reticulum</keyword>
<evidence type="ECO:0000256" key="6">
    <source>
        <dbReference type="ARBA" id="ARBA00022989"/>
    </source>
</evidence>
<evidence type="ECO:0000256" key="4">
    <source>
        <dbReference type="ARBA" id="ARBA00022692"/>
    </source>
</evidence>
<evidence type="ECO:0000313" key="11">
    <source>
        <dbReference type="EMBL" id="ORC87022.1"/>
    </source>
</evidence>
<keyword evidence="12" id="KW-1185">Reference proteome</keyword>
<dbReference type="VEuPathDB" id="TriTrypDB:TM35_000241720"/>
<evidence type="ECO:0000256" key="10">
    <source>
        <dbReference type="SAM" id="MobiDB-lite"/>
    </source>
</evidence>
<comment type="function">
    <text evidence="8 9">Intramembrane glycolipid transporter that operates in the biosynthetic pathway of dolichol-linked oligosaccharides, the glycan precursors employed in protein asparagine (N)-glycosylation. The sequential addition of sugars to dolichol pyrophosphate produces dolichol-linked oligosaccharides containing fourteen sugars, including two GlcNAcs, nine mannoses and three glucoses. Once assembled, the oligosaccharide is transferred from the lipid to nascent proteins by oligosaccharyltransferases. The assembly of dolichol-linked oligosaccharides begins on the cytosolic side of the endoplasmic reticulum membrane and finishes in its lumen. RFT1 could mediate the translocation of the cytosolically oriented intermediate DolPP-GlcNAc2Man5, produced by ALG11, into the ER lumen where dolichol-linked oligosaccharides assembly continues. However, the intramembrane lipid transporter activity could not be confirmed in vitro.</text>
</comment>
<feature type="transmembrane region" description="Helical" evidence="9">
    <location>
        <begin position="269"/>
        <end position="287"/>
    </location>
</feature>
<feature type="transmembrane region" description="Helical" evidence="9">
    <location>
        <begin position="7"/>
        <end position="27"/>
    </location>
</feature>
<name>A0A1X0NQN5_9TRYP</name>
<dbReference type="RefSeq" id="XP_028881088.1">
    <property type="nucleotide sequence ID" value="XM_029027584.1"/>
</dbReference>
<comment type="subcellular location">
    <subcellularLocation>
        <location evidence="1 9">Endoplasmic reticulum membrane</location>
        <topology evidence="1 9">Multi-pass membrane protein</topology>
    </subcellularLocation>
</comment>
<dbReference type="GO" id="GO:0006488">
    <property type="term" value="P:dolichol-linked oligosaccharide biosynthetic process"/>
    <property type="evidence" value="ECO:0007669"/>
    <property type="project" value="InterPro"/>
</dbReference>
<comment type="similarity">
    <text evidence="3 9">Belongs to the RFT1 family.</text>
</comment>
<feature type="transmembrane region" description="Helical" evidence="9">
    <location>
        <begin position="168"/>
        <end position="191"/>
    </location>
</feature>
<proteinExistence type="inferred from homology"/>
<evidence type="ECO:0000256" key="3">
    <source>
        <dbReference type="ARBA" id="ARBA00010288"/>
    </source>
</evidence>
<feature type="transmembrane region" description="Helical" evidence="9">
    <location>
        <begin position="136"/>
        <end position="156"/>
    </location>
</feature>
<comment type="pathway">
    <text evidence="2">Protein modification; protein glycosylation.</text>
</comment>
<dbReference type="InterPro" id="IPR007594">
    <property type="entry name" value="RFT1"/>
</dbReference>
<organism evidence="11 12">
    <name type="scientific">Trypanosoma theileri</name>
    <dbReference type="NCBI Taxonomy" id="67003"/>
    <lineage>
        <taxon>Eukaryota</taxon>
        <taxon>Discoba</taxon>
        <taxon>Euglenozoa</taxon>
        <taxon>Kinetoplastea</taxon>
        <taxon>Metakinetoplastina</taxon>
        <taxon>Trypanosomatida</taxon>
        <taxon>Trypanosomatidae</taxon>
        <taxon>Trypanosoma</taxon>
    </lineage>
</organism>
<keyword evidence="4 9" id="KW-0812">Transmembrane</keyword>
<dbReference type="EMBL" id="NBCO01000024">
    <property type="protein sequence ID" value="ORC87022.1"/>
    <property type="molecule type" value="Genomic_DNA"/>
</dbReference>
<keyword evidence="7 9" id="KW-0472">Membrane</keyword>
<dbReference type="Proteomes" id="UP000192257">
    <property type="component" value="Unassembled WGS sequence"/>
</dbReference>
<dbReference type="STRING" id="67003.A0A1X0NQN5"/>
<feature type="compositionally biased region" description="Low complexity" evidence="10">
    <location>
        <begin position="481"/>
        <end position="491"/>
    </location>
</feature>
<feature type="transmembrane region" description="Helical" evidence="9">
    <location>
        <begin position="444"/>
        <end position="463"/>
    </location>
</feature>
<dbReference type="PANTHER" id="PTHR13117">
    <property type="entry name" value="ENDOPLASMIC RETICULUM MULTISPAN TRANSMEMBRANE PROTEIN-RELATED"/>
    <property type="match status" value="1"/>
</dbReference>
<comment type="caution">
    <text evidence="11">The sequence shown here is derived from an EMBL/GenBank/DDBJ whole genome shotgun (WGS) entry which is preliminary data.</text>
</comment>
<feature type="transmembrane region" description="Helical" evidence="9">
    <location>
        <begin position="365"/>
        <end position="391"/>
    </location>
</feature>
<evidence type="ECO:0000256" key="2">
    <source>
        <dbReference type="ARBA" id="ARBA00004922"/>
    </source>
</evidence>
<evidence type="ECO:0000256" key="9">
    <source>
        <dbReference type="RuleBase" id="RU365067"/>
    </source>
</evidence>
<keyword evidence="6 9" id="KW-1133">Transmembrane helix</keyword>
<reference evidence="11 12" key="1">
    <citation type="submission" date="2017-03" db="EMBL/GenBank/DDBJ databases">
        <title>An alternative strategy for trypanosome survival in the mammalian bloodstream revealed through genome and transcriptome analysis of the ubiquitous bovine parasite Trypanosoma (Megatrypanum) theileri.</title>
        <authorList>
            <person name="Kelly S."/>
            <person name="Ivens A."/>
            <person name="Mott A."/>
            <person name="O'Neill E."/>
            <person name="Emms D."/>
            <person name="Macleod O."/>
            <person name="Voorheis P."/>
            <person name="Matthews J."/>
            <person name="Matthews K."/>
            <person name="Carrington M."/>
        </authorList>
    </citation>
    <scope>NUCLEOTIDE SEQUENCE [LARGE SCALE GENOMIC DNA]</scope>
    <source>
        <strain evidence="11">Edinburgh</strain>
    </source>
</reference>
<dbReference type="OrthoDB" id="9979195at2759"/>
<gene>
    <name evidence="11" type="ORF">TM35_000241720</name>
</gene>
<feature type="transmembrane region" description="Helical" evidence="9">
    <location>
        <begin position="76"/>
        <end position="98"/>
    </location>
</feature>
<feature type="transmembrane region" description="Helical" evidence="9">
    <location>
        <begin position="496"/>
        <end position="518"/>
    </location>
</feature>
<evidence type="ECO:0000256" key="7">
    <source>
        <dbReference type="ARBA" id="ARBA00023136"/>
    </source>
</evidence>
<feature type="transmembrane region" description="Helical" evidence="9">
    <location>
        <begin position="39"/>
        <end position="55"/>
    </location>
</feature>
<sequence length="587" mass="65086">MDFKGQLASALVLNVVLKLITFSLSTLLTRQLEPSENGVSFSFLLYYNTVLYLARECVRSVNARYNLVDKAENGTVVLQVINCAFISVPLGILVMIALELISYSGIYVFPSLSALSRVSGVSSIPSTVIANHDETIGIIGIPELFLALSVIITLMIEPCITLLRSFDYFRFIVASEFWALMVRLVVTLIFVRIFGDYFSSDPWIVRMCFATGNFAYALTTVGYFLWLWNSNDCKGSQDRVPLLHQARANAALKISGGVKDHVSISISNWRIFLPWGFLSWSIFYASLMREWSLMFQFFRESTLRLVLAEGERFALVAFGSAAVMGRYDFVASLGSLVARVVFSVWEGACFTKWSRDAACGKGREAVALLLLMLRVSFYFGAAAVLVGPPLAESFLTFAFTRRWATVATVRALQLYTCVLLLLGWNGLLDAFVRATAAARTLQRVQATLLFHAALYVIACFLLLRPTASVDPHSPTERMEENNSNNNNNNNSNGDPVVGLLCITAASMALRCVVSLCVLHRSSLQTRVTLWDLRAAFNFRVTAVWALLFLFTRCLHAATAILAGPLFGAAILAWDPEIRGMLLAVVRR</sequence>
<evidence type="ECO:0000256" key="8">
    <source>
        <dbReference type="ARBA" id="ARBA00045912"/>
    </source>
</evidence>
<dbReference type="Pfam" id="PF04506">
    <property type="entry name" value="Rft-1"/>
    <property type="match status" value="1"/>
</dbReference>
<dbReference type="PANTHER" id="PTHR13117:SF5">
    <property type="entry name" value="PROTEIN RFT1 HOMOLOG"/>
    <property type="match status" value="1"/>
</dbReference>
<dbReference type="GO" id="GO:0005789">
    <property type="term" value="C:endoplasmic reticulum membrane"/>
    <property type="evidence" value="ECO:0007669"/>
    <property type="project" value="UniProtKB-SubCell"/>
</dbReference>